<feature type="transmembrane region" description="Helical" evidence="8">
    <location>
        <begin position="913"/>
        <end position="933"/>
    </location>
</feature>
<dbReference type="PROSITE" id="PS50929">
    <property type="entry name" value="ABC_TM1F"/>
    <property type="match status" value="2"/>
</dbReference>
<keyword evidence="4" id="KW-0547">Nucleotide-binding</keyword>
<dbReference type="InterPro" id="IPR050173">
    <property type="entry name" value="ABC_transporter_C-like"/>
</dbReference>
<dbReference type="CDD" id="cd03250">
    <property type="entry name" value="ABCC_MRP_domain1"/>
    <property type="match status" value="1"/>
</dbReference>
<dbReference type="SUPFAM" id="SSF90123">
    <property type="entry name" value="ABC transporter transmembrane region"/>
    <property type="match status" value="2"/>
</dbReference>
<evidence type="ECO:0000259" key="9">
    <source>
        <dbReference type="PROSITE" id="PS50893"/>
    </source>
</evidence>
<dbReference type="GO" id="GO:0016020">
    <property type="term" value="C:membrane"/>
    <property type="evidence" value="ECO:0007669"/>
    <property type="project" value="UniProtKB-SubCell"/>
</dbReference>
<keyword evidence="7 8" id="KW-0472">Membrane</keyword>
<organism evidence="11 12">
    <name type="scientific">Sipha flava</name>
    <name type="common">yellow sugarcane aphid</name>
    <dbReference type="NCBI Taxonomy" id="143950"/>
    <lineage>
        <taxon>Eukaryota</taxon>
        <taxon>Metazoa</taxon>
        <taxon>Ecdysozoa</taxon>
        <taxon>Arthropoda</taxon>
        <taxon>Hexapoda</taxon>
        <taxon>Insecta</taxon>
        <taxon>Pterygota</taxon>
        <taxon>Neoptera</taxon>
        <taxon>Paraneoptera</taxon>
        <taxon>Hemiptera</taxon>
        <taxon>Sternorrhyncha</taxon>
        <taxon>Aphidomorpha</taxon>
        <taxon>Aphidoidea</taxon>
        <taxon>Aphididae</taxon>
        <taxon>Sipha</taxon>
    </lineage>
</organism>
<evidence type="ECO:0000256" key="5">
    <source>
        <dbReference type="ARBA" id="ARBA00022840"/>
    </source>
</evidence>
<dbReference type="Pfam" id="PF00664">
    <property type="entry name" value="ABC_membrane"/>
    <property type="match status" value="2"/>
</dbReference>
<dbReference type="InterPro" id="IPR003439">
    <property type="entry name" value="ABC_transporter-like_ATP-bd"/>
</dbReference>
<dbReference type="FunFam" id="3.40.50.300:FF:000482">
    <property type="entry name" value="Multidrug resistance-associated protein member 4"/>
    <property type="match status" value="1"/>
</dbReference>
<dbReference type="Proteomes" id="UP000694846">
    <property type="component" value="Unplaced"/>
</dbReference>
<dbReference type="Gene3D" id="1.20.1560.10">
    <property type="entry name" value="ABC transporter type 1, transmembrane domain"/>
    <property type="match status" value="2"/>
</dbReference>
<dbReference type="Pfam" id="PF00005">
    <property type="entry name" value="ABC_tran"/>
    <property type="match status" value="2"/>
</dbReference>
<feature type="transmembrane region" description="Helical" evidence="8">
    <location>
        <begin position="747"/>
        <end position="770"/>
    </location>
</feature>
<feature type="transmembrane region" description="Helical" evidence="8">
    <location>
        <begin position="999"/>
        <end position="1019"/>
    </location>
</feature>
<accession>A0A8B8F3Y5</accession>
<dbReference type="FunFam" id="1.20.1560.10:FF:000026">
    <property type="entry name" value="Multidrug resistance-associated protein lethal(2)03659"/>
    <property type="match status" value="1"/>
</dbReference>
<keyword evidence="3 8" id="KW-0812">Transmembrane</keyword>
<comment type="subcellular location">
    <subcellularLocation>
        <location evidence="1">Membrane</location>
        <topology evidence="1">Multi-pass membrane protein</topology>
    </subcellularLocation>
</comment>
<evidence type="ECO:0000256" key="3">
    <source>
        <dbReference type="ARBA" id="ARBA00022692"/>
    </source>
</evidence>
<evidence type="ECO:0000256" key="4">
    <source>
        <dbReference type="ARBA" id="ARBA00022741"/>
    </source>
</evidence>
<evidence type="ECO:0000256" key="7">
    <source>
        <dbReference type="ARBA" id="ARBA00023136"/>
    </source>
</evidence>
<dbReference type="PROSITE" id="PS00211">
    <property type="entry name" value="ABC_TRANSPORTER_1"/>
    <property type="match status" value="2"/>
</dbReference>
<keyword evidence="6 8" id="KW-1133">Transmembrane helix</keyword>
<reference evidence="12" key="1">
    <citation type="submission" date="2025-08" db="UniProtKB">
        <authorList>
            <consortium name="RefSeq"/>
        </authorList>
    </citation>
    <scope>IDENTIFICATION</scope>
    <source>
        <tissue evidence="12">Whole body</tissue>
    </source>
</reference>
<evidence type="ECO:0000256" key="8">
    <source>
        <dbReference type="SAM" id="Phobius"/>
    </source>
</evidence>
<feature type="transmembrane region" description="Helical" evidence="8">
    <location>
        <begin position="208"/>
        <end position="231"/>
    </location>
</feature>
<dbReference type="OrthoDB" id="6500128at2759"/>
<evidence type="ECO:0000313" key="11">
    <source>
        <dbReference type="Proteomes" id="UP000694846"/>
    </source>
</evidence>
<name>A0A8B8F3Y5_9HEMI</name>
<feature type="transmembrane region" description="Helical" evidence="8">
    <location>
        <begin position="136"/>
        <end position="159"/>
    </location>
</feature>
<dbReference type="GO" id="GO:0005524">
    <property type="term" value="F:ATP binding"/>
    <property type="evidence" value="ECO:0007669"/>
    <property type="project" value="UniProtKB-KW"/>
</dbReference>
<dbReference type="SMART" id="SM00382">
    <property type="entry name" value="AAA"/>
    <property type="match status" value="2"/>
</dbReference>
<keyword evidence="2" id="KW-0813">Transport</keyword>
<sequence>MDVGFKEKRPPHPRNNANLFEILTFGWTLNLFKTGKKRDLEVNDLYTTLDTHASAILGNQLEKKWKMELIRARKTKKKPSLRRALIQMFGPAFLLYGIFRTITEIFLSAYQPFFLGRVIAQFDPDTPSDKSSHLGIFYGICLLVTTMMKIFSFTAYDMLITHLGMKMRVAMCYLIYNKALRLSKTAIGETTVGQVVNLLSNDVNRFDIAITLVLYILIGPLETIVVTYFLWQEIGVSALFGIGVLLMLIPLQGWLGKKSSELRLMTAVRTDERVRLMNEIISGIQVIKMYTWEKPFAYLVQFARKDEIKYIKGATYIRAIFGSFTTFHTRLALFCSICSYVLLGNFITAQKVFVVTSYYTILRMTMTSFFPQGIGQMAELLVSIKRLQNFLLYEEKTNQVANRSKEQKAADNNDKKEIEIDGNVSPTSVENQNKITQSYDLGIVISNATAKWTDAQTENSLENINLSVRPGRLVAVIGPVGSGKSSLIYAILKELPLSEGNISVCGVVSYASQEPWLFSSSVQQNILFGSPMDKERYEKIINVCALRTDFEQLPYGDRTLVGERGVQLSGGQKARINLARAVYKQADIYLLDDPLSAVDTHVGKHLFDKCIKGFLKEKTCILITHQLQYLTKVDQIILMQNATILGEGSYQELQVSGLDFTELLKPSVETTIVSDNESYPEHIYTNTLDLHTIFTRQISIQSIGSSTEEKIFSEPIQVAETSTSGDVSITVYSSYFSAGGNVLKISFLLFICIFTQVLASGGDFWITFWVNLEENIYRYTDNVNNSILTAAENNTLTTNEISDTLLWWTISRKACFIVFAVITLMIILATLIRSTMFVLVCMKASLNLHNNMFNVITRATMNFFNTNSSGRILNRFSKDMGAIDELLPTVLMDSVQIGLTLLGIVIVIGLVNIYLIIPLIIVGIVFYYLRVIYISTSRSVKRLEGVTRSPVFAHLNASLQGLTTIRAFGAEEILSKEFDNHQDLHSSAWYLFIASSRAFGFWLDLVCLVYIGVVIFSFYVVRNTFYGGDVGLAITQAIGLAGMFQWGMRQSAELENQMTSVERVLEYTNIPQESAFDSSEDEKPPKEWPHKGEIVFKNFYLRYGMETPHVLKNLNIHIKPTEKIGIVGRTGAGKSSIISALFRLALNEGSIIIDDIDINNLGLHELRSKISIIPQEPVLFSGTMRTNLDPFNEYSDNALWNALEEVELKDVVKELPGCLNSRMAEGGFNLSVGQRQLVCLARAIVRSNKILVLDEATANVDAQTDTLIQNTIRNKFQACTVLTIAHRLNTVMDSDKVLVMDAGKMVEFEHPYNLLKNQNGYLYKMVQQTGQATSDVLHSIAAKSYKMTQIINKPQ</sequence>
<dbReference type="PROSITE" id="PS50893">
    <property type="entry name" value="ABC_TRANSPORTER_2"/>
    <property type="match status" value="2"/>
</dbReference>
<gene>
    <name evidence="12" type="primary">LOC112679668</name>
</gene>
<feature type="domain" description="ABC transmembrane type-1" evidence="10">
    <location>
        <begin position="794"/>
        <end position="1056"/>
    </location>
</feature>
<dbReference type="InterPro" id="IPR017871">
    <property type="entry name" value="ABC_transporter-like_CS"/>
</dbReference>
<feature type="domain" description="ABC transmembrane type-1" evidence="10">
    <location>
        <begin position="106"/>
        <end position="372"/>
    </location>
</feature>
<dbReference type="InterPro" id="IPR003593">
    <property type="entry name" value="AAA+_ATPase"/>
</dbReference>
<evidence type="ECO:0000256" key="1">
    <source>
        <dbReference type="ARBA" id="ARBA00004141"/>
    </source>
</evidence>
<evidence type="ECO:0000256" key="6">
    <source>
        <dbReference type="ARBA" id="ARBA00022989"/>
    </source>
</evidence>
<evidence type="ECO:0000259" key="10">
    <source>
        <dbReference type="PROSITE" id="PS50929"/>
    </source>
</evidence>
<keyword evidence="11" id="KW-1185">Reference proteome</keyword>
<feature type="domain" description="ABC transporter" evidence="9">
    <location>
        <begin position="443"/>
        <end position="666"/>
    </location>
</feature>
<evidence type="ECO:0000313" key="12">
    <source>
        <dbReference type="RefSeq" id="XP_025405346.1"/>
    </source>
</evidence>
<dbReference type="CDD" id="cd03244">
    <property type="entry name" value="ABCC_MRP_domain2"/>
    <property type="match status" value="1"/>
</dbReference>
<protein>
    <submittedName>
        <fullName evidence="12">Probable multidrug resistance-associated protein lethal(2)03659</fullName>
    </submittedName>
</protein>
<dbReference type="PANTHER" id="PTHR24223">
    <property type="entry name" value="ATP-BINDING CASSETTE SUB-FAMILY C"/>
    <property type="match status" value="1"/>
</dbReference>
<dbReference type="RefSeq" id="XP_025405346.1">
    <property type="nucleotide sequence ID" value="XM_025549561.1"/>
</dbReference>
<dbReference type="InterPro" id="IPR036640">
    <property type="entry name" value="ABC1_TM_sf"/>
</dbReference>
<evidence type="ECO:0000256" key="2">
    <source>
        <dbReference type="ARBA" id="ARBA00022448"/>
    </source>
</evidence>
<dbReference type="GO" id="GO:0016887">
    <property type="term" value="F:ATP hydrolysis activity"/>
    <property type="evidence" value="ECO:0007669"/>
    <property type="project" value="InterPro"/>
</dbReference>
<feature type="non-terminal residue" evidence="12">
    <location>
        <position position="1355"/>
    </location>
</feature>
<feature type="domain" description="ABC transporter" evidence="9">
    <location>
        <begin position="1094"/>
        <end position="1327"/>
    </location>
</feature>
<keyword evidence="5" id="KW-0067">ATP-binding</keyword>
<dbReference type="GO" id="GO:0140359">
    <property type="term" value="F:ABC-type transporter activity"/>
    <property type="evidence" value="ECO:0007669"/>
    <property type="project" value="InterPro"/>
</dbReference>
<dbReference type="FunFam" id="3.40.50.300:FF:000163">
    <property type="entry name" value="Multidrug resistance-associated protein member 4"/>
    <property type="match status" value="1"/>
</dbReference>
<dbReference type="FunFam" id="1.20.1560.10:FF:000014">
    <property type="entry name" value="Multidrug resistance-associated protein member 4"/>
    <property type="match status" value="1"/>
</dbReference>
<dbReference type="Gene3D" id="3.40.50.300">
    <property type="entry name" value="P-loop containing nucleotide triphosphate hydrolases"/>
    <property type="match status" value="2"/>
</dbReference>
<proteinExistence type="predicted"/>
<dbReference type="PANTHER" id="PTHR24223:SF448">
    <property type="entry name" value="FI20146P1-RELATED"/>
    <property type="match status" value="1"/>
</dbReference>
<feature type="transmembrane region" description="Helical" evidence="8">
    <location>
        <begin position="816"/>
        <end position="842"/>
    </location>
</feature>
<dbReference type="InterPro" id="IPR011527">
    <property type="entry name" value="ABC1_TM_dom"/>
</dbReference>
<dbReference type="GeneID" id="112679668"/>
<dbReference type="InterPro" id="IPR027417">
    <property type="entry name" value="P-loop_NTPase"/>
</dbReference>
<feature type="transmembrane region" description="Helical" evidence="8">
    <location>
        <begin position="237"/>
        <end position="255"/>
    </location>
</feature>
<dbReference type="SUPFAM" id="SSF52540">
    <property type="entry name" value="P-loop containing nucleoside triphosphate hydrolases"/>
    <property type="match status" value="2"/>
</dbReference>